<dbReference type="InterPro" id="IPR001969">
    <property type="entry name" value="Aspartic_peptidase_AS"/>
</dbReference>
<dbReference type="SUPFAM" id="SSF50630">
    <property type="entry name" value="Acid proteases"/>
    <property type="match status" value="1"/>
</dbReference>
<evidence type="ECO:0000259" key="8">
    <source>
        <dbReference type="PROSITE" id="PS51767"/>
    </source>
</evidence>
<name>A0A812JXW2_9DINO</name>
<dbReference type="InterPro" id="IPR036287">
    <property type="entry name" value="Rv1873-like_sf"/>
</dbReference>
<feature type="region of interest" description="Disordered" evidence="7">
    <location>
        <begin position="673"/>
        <end position="712"/>
    </location>
</feature>
<evidence type="ECO:0000256" key="7">
    <source>
        <dbReference type="SAM" id="MobiDB-lite"/>
    </source>
</evidence>
<keyword evidence="3 6" id="KW-0064">Aspartyl protease</keyword>
<dbReference type="Proteomes" id="UP000604046">
    <property type="component" value="Unassembled WGS sequence"/>
</dbReference>
<feature type="compositionally biased region" description="Polar residues" evidence="7">
    <location>
        <begin position="132"/>
        <end position="147"/>
    </location>
</feature>
<dbReference type="AlphaFoldDB" id="A0A812JXW2"/>
<evidence type="ECO:0000256" key="5">
    <source>
        <dbReference type="PIRSR" id="PIRSR601461-1"/>
    </source>
</evidence>
<dbReference type="InterPro" id="IPR001461">
    <property type="entry name" value="Aspartic_peptidase_A1"/>
</dbReference>
<dbReference type="EMBL" id="CAJNDS010000487">
    <property type="protein sequence ID" value="CAE7211285.1"/>
    <property type="molecule type" value="Genomic_DNA"/>
</dbReference>
<reference evidence="9" key="1">
    <citation type="submission" date="2021-02" db="EMBL/GenBank/DDBJ databases">
        <authorList>
            <person name="Dougan E. K."/>
            <person name="Rhodes N."/>
            <person name="Thang M."/>
            <person name="Chan C."/>
        </authorList>
    </citation>
    <scope>NUCLEOTIDE SEQUENCE</scope>
</reference>
<keyword evidence="4 6" id="KW-0378">Hydrolase</keyword>
<organism evidence="9 10">
    <name type="scientific">Symbiodinium natans</name>
    <dbReference type="NCBI Taxonomy" id="878477"/>
    <lineage>
        <taxon>Eukaryota</taxon>
        <taxon>Sar</taxon>
        <taxon>Alveolata</taxon>
        <taxon>Dinophyceae</taxon>
        <taxon>Suessiales</taxon>
        <taxon>Symbiodiniaceae</taxon>
        <taxon>Symbiodinium</taxon>
    </lineage>
</organism>
<evidence type="ECO:0000256" key="4">
    <source>
        <dbReference type="ARBA" id="ARBA00022801"/>
    </source>
</evidence>
<feature type="compositionally biased region" description="Basic and acidic residues" evidence="7">
    <location>
        <begin position="115"/>
        <end position="131"/>
    </location>
</feature>
<feature type="region of interest" description="Disordered" evidence="7">
    <location>
        <begin position="1"/>
        <end position="176"/>
    </location>
</feature>
<evidence type="ECO:0000256" key="2">
    <source>
        <dbReference type="ARBA" id="ARBA00022670"/>
    </source>
</evidence>
<evidence type="ECO:0000256" key="3">
    <source>
        <dbReference type="ARBA" id="ARBA00022750"/>
    </source>
</evidence>
<gene>
    <name evidence="9" type="primary">pep2</name>
    <name evidence="9" type="ORF">SNAT2548_LOCUS7092</name>
</gene>
<dbReference type="InterPro" id="IPR021109">
    <property type="entry name" value="Peptidase_aspartic_dom_sf"/>
</dbReference>
<dbReference type="InterPro" id="IPR014937">
    <property type="entry name" value="DUF1810"/>
</dbReference>
<feature type="compositionally biased region" description="Low complexity" evidence="7">
    <location>
        <begin position="55"/>
        <end position="74"/>
    </location>
</feature>
<dbReference type="Pfam" id="PF08837">
    <property type="entry name" value="DUF1810"/>
    <property type="match status" value="1"/>
</dbReference>
<dbReference type="Gene3D" id="1.25.40.380">
    <property type="entry name" value="Protein of unknown function DUF1810"/>
    <property type="match status" value="1"/>
</dbReference>
<feature type="compositionally biased region" description="Polar residues" evidence="7">
    <location>
        <begin position="79"/>
        <end position="90"/>
    </location>
</feature>
<dbReference type="GO" id="GO:0004190">
    <property type="term" value="F:aspartic-type endopeptidase activity"/>
    <property type="evidence" value="ECO:0007669"/>
    <property type="project" value="UniProtKB-KW"/>
</dbReference>
<keyword evidence="2 6" id="KW-0645">Protease</keyword>
<keyword evidence="10" id="KW-1185">Reference proteome</keyword>
<dbReference type="InterPro" id="IPR033121">
    <property type="entry name" value="PEPTIDASE_A1"/>
</dbReference>
<dbReference type="Pfam" id="PF00026">
    <property type="entry name" value="Asp"/>
    <property type="match status" value="2"/>
</dbReference>
<protein>
    <submittedName>
        <fullName evidence="9">Pep2 protein</fullName>
    </submittedName>
</protein>
<dbReference type="OrthoDB" id="447037at2759"/>
<dbReference type="GO" id="GO:0006508">
    <property type="term" value="P:proteolysis"/>
    <property type="evidence" value="ECO:0007669"/>
    <property type="project" value="UniProtKB-KW"/>
</dbReference>
<proteinExistence type="inferred from homology"/>
<feature type="active site" evidence="5">
    <location>
        <position position="351"/>
    </location>
</feature>
<feature type="active site" evidence="5">
    <location>
        <position position="605"/>
    </location>
</feature>
<dbReference type="PRINTS" id="PR00792">
    <property type="entry name" value="PEPSIN"/>
</dbReference>
<feature type="compositionally biased region" description="Low complexity" evidence="7">
    <location>
        <begin position="692"/>
        <end position="701"/>
    </location>
</feature>
<evidence type="ECO:0000256" key="1">
    <source>
        <dbReference type="ARBA" id="ARBA00007447"/>
    </source>
</evidence>
<feature type="domain" description="Peptidase A1" evidence="8">
    <location>
        <begin position="333"/>
        <end position="750"/>
    </location>
</feature>
<evidence type="ECO:0000313" key="10">
    <source>
        <dbReference type="Proteomes" id="UP000604046"/>
    </source>
</evidence>
<comment type="similarity">
    <text evidence="1 6">Belongs to the peptidase A1 family.</text>
</comment>
<evidence type="ECO:0000256" key="6">
    <source>
        <dbReference type="RuleBase" id="RU000454"/>
    </source>
</evidence>
<dbReference type="Gene3D" id="2.40.70.10">
    <property type="entry name" value="Acid Proteases"/>
    <property type="match status" value="2"/>
</dbReference>
<dbReference type="PROSITE" id="PS00141">
    <property type="entry name" value="ASP_PROTEASE"/>
    <property type="match status" value="1"/>
</dbReference>
<dbReference type="PROSITE" id="PS51767">
    <property type="entry name" value="PEPTIDASE_A1"/>
    <property type="match status" value="1"/>
</dbReference>
<dbReference type="PANTHER" id="PTHR47966">
    <property type="entry name" value="BETA-SITE APP-CLEAVING ENZYME, ISOFORM A-RELATED"/>
    <property type="match status" value="1"/>
</dbReference>
<dbReference type="PANTHER" id="PTHR47966:SF51">
    <property type="entry name" value="BETA-SITE APP-CLEAVING ENZYME, ISOFORM A-RELATED"/>
    <property type="match status" value="1"/>
</dbReference>
<accession>A0A812JXW2</accession>
<feature type="compositionally biased region" description="Pro residues" evidence="7">
    <location>
        <begin position="20"/>
        <end position="36"/>
    </location>
</feature>
<dbReference type="SUPFAM" id="SSF140736">
    <property type="entry name" value="Rv1873-like"/>
    <property type="match status" value="1"/>
</dbReference>
<comment type="caution">
    <text evidence="9">The sequence shown here is derived from an EMBL/GenBank/DDBJ whole genome shotgun (WGS) entry which is preliminary data.</text>
</comment>
<sequence>MEVLVAAPDSEAQPVECPSPASPASPASPVPAPARPRPSYGPSNSARRANRHRGTSGQEPSPSGSPSRPSTAPPELKNLLTSTPRSNRQACPQEKPHEKGERPQGYQAVSPATRPRMEHSPAKTRVQDHSPHSPTKNLLSTPSTLTASAKALAPKTTVPRDYARARSQSTPKRKGDTFDLARFTDAQKDGDTFDRALKEIQAGRKTSCWMWFVIPSPPHMKNNIEHGSSLNRKYAIRSDEEGKAWLNYEADGVDLRANYFAILEALCEHLVAGKAARSVIGSFDEPKLASSILFFERLSRNDDNELNTLLVPLHRQRVPVQGDDDRISYKSVYFGSVTVGSPEQKFAVVFDTGSGHVIIPSSECHSETCQIHNRYNREASSAAVDVDYDGSPVQAGAPRDQITVAFGTGEVTGQFVQDRLCLGSHGAAKPAAPPASPSYTEPLLLVQSGEAELGRTPTTQKGQAKAPGNASNTMSLSQALNCVDLRVVMATEMTEEPFHAFSFDGVLGLGLDSLALAPEFSFFGMMAKQVTLEHRSFGVFLADTDAEVSEISFGGSSEDKVASPMTWAPVALPDLGYWQVEIKAIRIGDRILDYCADGQCRAVVDTGTSLLAVPEDFAEGLQEALERRLEDPDQGPDGGVDCLRARGEPLHFDVEGTTLTLEPGDYSRQAVHAEDELADSSDEPKDEPSSPPAEKAAASGANSTRPTCQPTIMPLELPEPLGPKLFIWGEPVLRKYYTVYDWQDQQIGFALAKHMPSEVSADEEAKQLRGRGLLFA</sequence>
<evidence type="ECO:0000313" key="9">
    <source>
        <dbReference type="EMBL" id="CAE7211285.1"/>
    </source>
</evidence>